<dbReference type="InterPro" id="IPR036291">
    <property type="entry name" value="NAD(P)-bd_dom_sf"/>
</dbReference>
<dbReference type="EMBL" id="AUBJ02000001">
    <property type="protein sequence ID" value="MCP2333980.1"/>
    <property type="molecule type" value="Genomic_DNA"/>
</dbReference>
<gene>
    <name evidence="2" type="ORF">G443_004250</name>
</gene>
<sequence length="361" mass="37118">MTTRDVPPREVDPGGSCLVLGGAGAVGRHLAPMLGQVVPGVVVVASRCRHRAAAVAATVQGGSTAVQLDPHDPTALSEALRDVGTVVNCVEDPEGWVAGRCAERGVRYVDISANAEVLGAVEARRADFLRSGTTAVLSVGVAPGLTNLLATHAVSRLAEAPARVEIGVLLGTGEAHGAAGARWTAEGLAAAPRGRGAGGNPRLTRFPEFGARRAYPFPFSDQEHLRATLGVPVTTRLCFDNPAVTAAVFRARRAVRPLVARLGAGERVAATAGRVRLGGSRFAVVAEAVGAGGGSARFGVTGDGQSRATALVAARVVELMTSGAHPPGVFHLDQFVEPARFLSSLTDAGLRWHERRNVGSG</sequence>
<evidence type="ECO:0000313" key="2">
    <source>
        <dbReference type="EMBL" id="MCP2333980.1"/>
    </source>
</evidence>
<dbReference type="InterPro" id="IPR005097">
    <property type="entry name" value="Sacchrp_dh_NADP-bd"/>
</dbReference>
<name>A0ABT1JN72_ACTCY</name>
<dbReference type="PANTHER" id="PTHR43796">
    <property type="entry name" value="CARBOXYNORSPERMIDINE SYNTHASE"/>
    <property type="match status" value="1"/>
</dbReference>
<dbReference type="PANTHER" id="PTHR43796:SF2">
    <property type="entry name" value="CARBOXYNORSPERMIDINE SYNTHASE"/>
    <property type="match status" value="1"/>
</dbReference>
<organism evidence="2 3">
    <name type="scientific">Actinoalloteichus caeruleus DSM 43889</name>
    <dbReference type="NCBI Taxonomy" id="1120930"/>
    <lineage>
        <taxon>Bacteria</taxon>
        <taxon>Bacillati</taxon>
        <taxon>Actinomycetota</taxon>
        <taxon>Actinomycetes</taxon>
        <taxon>Pseudonocardiales</taxon>
        <taxon>Pseudonocardiaceae</taxon>
        <taxon>Actinoalloteichus</taxon>
        <taxon>Actinoalloteichus cyanogriseus</taxon>
    </lineage>
</organism>
<dbReference type="Gene3D" id="3.40.50.720">
    <property type="entry name" value="NAD(P)-binding Rossmann-like Domain"/>
    <property type="match status" value="1"/>
</dbReference>
<dbReference type="Pfam" id="PF03435">
    <property type="entry name" value="Sacchrp_dh_NADP"/>
    <property type="match status" value="1"/>
</dbReference>
<evidence type="ECO:0000313" key="3">
    <source>
        <dbReference type="Proteomes" id="UP000791080"/>
    </source>
</evidence>
<protein>
    <submittedName>
        <fullName evidence="2">Saccharopine dehydrogenase, NADP-dependent</fullName>
    </submittedName>
</protein>
<reference evidence="2 3" key="1">
    <citation type="submission" date="2022-06" db="EMBL/GenBank/DDBJ databases">
        <title>Genomic Encyclopedia of Type Strains, Phase I: the one thousand microbial genomes (KMG-I) project.</title>
        <authorList>
            <person name="Kyrpides N."/>
        </authorList>
    </citation>
    <scope>NUCLEOTIDE SEQUENCE [LARGE SCALE GENOMIC DNA]</scope>
    <source>
        <strain evidence="2 3">DSM 43889</strain>
    </source>
</reference>
<proteinExistence type="predicted"/>
<dbReference type="RefSeq" id="WP_051313889.1">
    <property type="nucleotide sequence ID" value="NZ_AUBJ02000001.1"/>
</dbReference>
<feature type="domain" description="Saccharopine dehydrogenase NADP binding" evidence="1">
    <location>
        <begin position="18"/>
        <end position="136"/>
    </location>
</feature>
<keyword evidence="3" id="KW-1185">Reference proteome</keyword>
<comment type="caution">
    <text evidence="2">The sequence shown here is derived from an EMBL/GenBank/DDBJ whole genome shotgun (WGS) entry which is preliminary data.</text>
</comment>
<dbReference type="Proteomes" id="UP000791080">
    <property type="component" value="Unassembled WGS sequence"/>
</dbReference>
<evidence type="ECO:0000259" key="1">
    <source>
        <dbReference type="Pfam" id="PF03435"/>
    </source>
</evidence>
<dbReference type="SUPFAM" id="SSF51735">
    <property type="entry name" value="NAD(P)-binding Rossmann-fold domains"/>
    <property type="match status" value="1"/>
</dbReference>
<accession>A0ABT1JN72</accession>